<keyword evidence="2" id="KW-1185">Reference proteome</keyword>
<gene>
    <name evidence="1" type="ORF">FC34_GL001858</name>
</gene>
<dbReference type="RefSeq" id="WP_057895137.1">
    <property type="nucleotide sequence ID" value="NZ_AYZQ01000006.1"/>
</dbReference>
<reference evidence="1 2" key="1">
    <citation type="journal article" date="2015" name="Genome Announc.">
        <title>Expanding the biotechnology potential of lactobacilli through comparative genomics of 213 strains and associated genera.</title>
        <authorList>
            <person name="Sun Z."/>
            <person name="Harris H.M."/>
            <person name="McCann A."/>
            <person name="Guo C."/>
            <person name="Argimon S."/>
            <person name="Zhang W."/>
            <person name="Yang X."/>
            <person name="Jeffery I.B."/>
            <person name="Cooney J.C."/>
            <person name="Kagawa T.F."/>
            <person name="Liu W."/>
            <person name="Song Y."/>
            <person name="Salvetti E."/>
            <person name="Wrobel A."/>
            <person name="Rasinkangas P."/>
            <person name="Parkhill J."/>
            <person name="Rea M.C."/>
            <person name="O'Sullivan O."/>
            <person name="Ritari J."/>
            <person name="Douillard F.P."/>
            <person name="Paul Ross R."/>
            <person name="Yang R."/>
            <person name="Briner A.E."/>
            <person name="Felis G.E."/>
            <person name="de Vos W.M."/>
            <person name="Barrangou R."/>
            <person name="Klaenhammer T.R."/>
            <person name="Caufield P.W."/>
            <person name="Cui Y."/>
            <person name="Zhang H."/>
            <person name="O'Toole P.W."/>
        </authorList>
    </citation>
    <scope>NUCLEOTIDE SEQUENCE [LARGE SCALE GENOMIC DNA]</scope>
    <source>
        <strain evidence="1 2">DSM 23927</strain>
    </source>
</reference>
<protein>
    <recommendedName>
        <fullName evidence="3">N-acetyltransferase domain-containing protein</fullName>
    </recommendedName>
</protein>
<proteinExistence type="predicted"/>
<organism evidence="1 2">
    <name type="scientific">Lacticaseibacillus brantae DSM 23927</name>
    <dbReference type="NCBI Taxonomy" id="1423727"/>
    <lineage>
        <taxon>Bacteria</taxon>
        <taxon>Bacillati</taxon>
        <taxon>Bacillota</taxon>
        <taxon>Bacilli</taxon>
        <taxon>Lactobacillales</taxon>
        <taxon>Lactobacillaceae</taxon>
        <taxon>Lacticaseibacillus</taxon>
    </lineage>
</organism>
<dbReference type="AlphaFoldDB" id="A0A0R2AWB5"/>
<sequence>MDDLNQFLARFAPGDVSSQQFRNHPNQIQTFYTEGAITGAATWWMNVFHPQALYFDVIVQPEVSTALYENMLVSVIEQARIAGKPVLIFREQSPGTPFGQWLATAGFEVVRQTTMPLLTLGKIAPVSISALSFNQLSDRQKQQLLAASYQHYQQTHLINPVRDFDTKVWAQVAFTDMIPEAPIVLFDGVRIVAYCLVYAADARAVEWGWMAGESLDSLLSLQHQQLAWLQSRYQTVHGEFDSTDSMAAATRKFWPFAASPVIRTYLKPLVAP</sequence>
<dbReference type="OrthoDB" id="2286959at2"/>
<evidence type="ECO:0008006" key="3">
    <source>
        <dbReference type="Google" id="ProtNLM"/>
    </source>
</evidence>
<dbReference type="EMBL" id="AYZQ01000006">
    <property type="protein sequence ID" value="KRM71167.1"/>
    <property type="molecule type" value="Genomic_DNA"/>
</dbReference>
<name>A0A0R2AWB5_9LACO</name>
<dbReference type="PATRIC" id="fig|1423727.3.peg.1883"/>
<comment type="caution">
    <text evidence="1">The sequence shown here is derived from an EMBL/GenBank/DDBJ whole genome shotgun (WGS) entry which is preliminary data.</text>
</comment>
<dbReference type="STRING" id="1423727.FC34_GL001858"/>
<accession>A0A0R2AWB5</accession>
<dbReference type="Proteomes" id="UP000051672">
    <property type="component" value="Unassembled WGS sequence"/>
</dbReference>
<evidence type="ECO:0000313" key="2">
    <source>
        <dbReference type="Proteomes" id="UP000051672"/>
    </source>
</evidence>
<evidence type="ECO:0000313" key="1">
    <source>
        <dbReference type="EMBL" id="KRM71167.1"/>
    </source>
</evidence>